<name>A0ABR9JU65_9ACTN</name>
<accession>A0ABR9JU65</accession>
<organism evidence="3 4">
    <name type="scientific">Actinomadura algeriensis</name>
    <dbReference type="NCBI Taxonomy" id="1679523"/>
    <lineage>
        <taxon>Bacteria</taxon>
        <taxon>Bacillati</taxon>
        <taxon>Actinomycetota</taxon>
        <taxon>Actinomycetes</taxon>
        <taxon>Streptosporangiales</taxon>
        <taxon>Thermomonosporaceae</taxon>
        <taxon>Actinomadura</taxon>
    </lineage>
</organism>
<gene>
    <name evidence="3" type="ORF">H4W34_003940</name>
</gene>
<dbReference type="EMBL" id="JADBDZ010000001">
    <property type="protein sequence ID" value="MBE1534107.1"/>
    <property type="molecule type" value="Genomic_DNA"/>
</dbReference>
<dbReference type="CDD" id="cd00161">
    <property type="entry name" value="beta-trefoil_Ricin-like"/>
    <property type="match status" value="1"/>
</dbReference>
<dbReference type="SMART" id="SM00458">
    <property type="entry name" value="RICIN"/>
    <property type="match status" value="1"/>
</dbReference>
<dbReference type="RefSeq" id="WP_192760540.1">
    <property type="nucleotide sequence ID" value="NZ_JADBDZ010000001.1"/>
</dbReference>
<dbReference type="InterPro" id="IPR035992">
    <property type="entry name" value="Ricin_B-like_lectins"/>
</dbReference>
<keyword evidence="4" id="KW-1185">Reference proteome</keyword>
<dbReference type="Pfam" id="PF00652">
    <property type="entry name" value="Ricin_B_lectin"/>
    <property type="match status" value="1"/>
</dbReference>
<dbReference type="Gene3D" id="2.80.10.50">
    <property type="match status" value="2"/>
</dbReference>
<dbReference type="SUPFAM" id="SSF50370">
    <property type="entry name" value="Ricin B-like lectins"/>
    <property type="match status" value="1"/>
</dbReference>
<sequence length="536" mass="56146">MTLAAAPFVAFLMLAAGLAVMAEPARADDDTGWTFATANGRRLDVQNGNTGNGVFIVANTAPGHHQDWSLAPLGDGEFQVVNNATGKCLTETFPMTQGSCGGASQEWHFRPVTGKTNTFMLVRSNNDRCLDIVQNAQYSDAWTQVYGCNGSTAQEWIVPADKQPEAMELATEYYANLCSTNISTCSWTETSEGEPRALPREKASSVWFNDTSENVSQIFTIVYRSGWSQSFSSGVSTSVGVTNPIQAMITAQLSGTVTYQSDESEINGMVAVVPPQQYGWVDFAAVAKDVTGTWTFDRGGFPWTTEGTVTVPVVDTPVGSTMYVAHTGPNPPGATPPEDDGEPAVQTFATSATGTLDLPPGTQVAAHENGIEITDSDGRRILTMQPGKLTDTAGVTHEYDFSVNGNTVTQTIEGATGDTIVGTESMPIVTVGPGVLPSSALKTGARSKAPAVVLNDDYPISACDENGDGRCDEAERKKYEEELEAAEEWTECVGKAAIATGVAGAFAGAFGGPGAIVGGLAGWAGGAAGGMIVCSF</sequence>
<evidence type="ECO:0000313" key="4">
    <source>
        <dbReference type="Proteomes" id="UP000627838"/>
    </source>
</evidence>
<proteinExistence type="predicted"/>
<feature type="signal peptide" evidence="1">
    <location>
        <begin position="1"/>
        <end position="27"/>
    </location>
</feature>
<evidence type="ECO:0000259" key="2">
    <source>
        <dbReference type="SMART" id="SM00458"/>
    </source>
</evidence>
<feature type="chain" id="PRO_5046305061" description="Ricin B lectin domain-containing protein" evidence="1">
    <location>
        <begin position="28"/>
        <end position="536"/>
    </location>
</feature>
<dbReference type="InterPro" id="IPR000772">
    <property type="entry name" value="Ricin_B_lectin"/>
</dbReference>
<feature type="domain" description="Ricin B lectin" evidence="2">
    <location>
        <begin position="32"/>
        <end position="159"/>
    </location>
</feature>
<protein>
    <recommendedName>
        <fullName evidence="2">Ricin B lectin domain-containing protein</fullName>
    </recommendedName>
</protein>
<dbReference type="PROSITE" id="PS50231">
    <property type="entry name" value="RICIN_B_LECTIN"/>
    <property type="match status" value="1"/>
</dbReference>
<comment type="caution">
    <text evidence="3">The sequence shown here is derived from an EMBL/GenBank/DDBJ whole genome shotgun (WGS) entry which is preliminary data.</text>
</comment>
<keyword evidence="1" id="KW-0732">Signal</keyword>
<evidence type="ECO:0000313" key="3">
    <source>
        <dbReference type="EMBL" id="MBE1534107.1"/>
    </source>
</evidence>
<dbReference type="Proteomes" id="UP000627838">
    <property type="component" value="Unassembled WGS sequence"/>
</dbReference>
<evidence type="ECO:0000256" key="1">
    <source>
        <dbReference type="SAM" id="SignalP"/>
    </source>
</evidence>
<reference evidence="3 4" key="1">
    <citation type="submission" date="2020-10" db="EMBL/GenBank/DDBJ databases">
        <title>Sequencing the genomes of 1000 actinobacteria strains.</title>
        <authorList>
            <person name="Klenk H.-P."/>
        </authorList>
    </citation>
    <scope>NUCLEOTIDE SEQUENCE [LARGE SCALE GENOMIC DNA]</scope>
    <source>
        <strain evidence="3 4">DSM 46744</strain>
    </source>
</reference>